<evidence type="ECO:0000313" key="1">
    <source>
        <dbReference type="EMBL" id="KAI5657727.1"/>
    </source>
</evidence>
<organism evidence="1 2">
    <name type="scientific">Catharanthus roseus</name>
    <name type="common">Madagascar periwinkle</name>
    <name type="synonym">Vinca rosea</name>
    <dbReference type="NCBI Taxonomy" id="4058"/>
    <lineage>
        <taxon>Eukaryota</taxon>
        <taxon>Viridiplantae</taxon>
        <taxon>Streptophyta</taxon>
        <taxon>Embryophyta</taxon>
        <taxon>Tracheophyta</taxon>
        <taxon>Spermatophyta</taxon>
        <taxon>Magnoliopsida</taxon>
        <taxon>eudicotyledons</taxon>
        <taxon>Gunneridae</taxon>
        <taxon>Pentapetalae</taxon>
        <taxon>asterids</taxon>
        <taxon>lamiids</taxon>
        <taxon>Gentianales</taxon>
        <taxon>Apocynaceae</taxon>
        <taxon>Rauvolfioideae</taxon>
        <taxon>Vinceae</taxon>
        <taxon>Catharanthinae</taxon>
        <taxon>Catharanthus</taxon>
    </lineage>
</organism>
<dbReference type="EMBL" id="CM044706">
    <property type="protein sequence ID" value="KAI5657727.1"/>
    <property type="molecule type" value="Genomic_DNA"/>
</dbReference>
<keyword evidence="2" id="KW-1185">Reference proteome</keyword>
<protein>
    <submittedName>
        <fullName evidence="1">Uncharacterized protein</fullName>
    </submittedName>
</protein>
<name>A0ACC0ABA1_CATRO</name>
<comment type="caution">
    <text evidence="1">The sequence shown here is derived from an EMBL/GenBank/DDBJ whole genome shotgun (WGS) entry which is preliminary data.</text>
</comment>
<evidence type="ECO:0000313" key="2">
    <source>
        <dbReference type="Proteomes" id="UP001060085"/>
    </source>
</evidence>
<sequence>MESLNEMELKNLINELILGKELAKQLQIHLNAPTSSHETRELLVHRIMNSYDKALYLLRANVIVTDTHSAGMIAGKAESPRSRSTSPRSEDSDREFHRDQQDLRDTPRKRNAVSSWTKFVQVSPGTGLEGPLEDGYSWRKYGQKDILGAKYPRGYYRCTHRPVQGCLATKQVQRSDDDPTIFQITYRGRHTCSQGSSEVNPPPLLPERSEPSLGVNQQQKVLSQAQQSPHELLMSFQTGLKVITENIDTHNQPFSSLNFSSTSTTDAERYAFFPSIIEGSSTINPSPSFVSPNNSGSSYFSVSPSNVNNFVGNLSSHPSESELTDIISAATSTTNSPTFGLQNPYNQMEFEPNFTFDNPGFFS</sequence>
<proteinExistence type="predicted"/>
<dbReference type="Proteomes" id="UP001060085">
    <property type="component" value="Linkage Group LG06"/>
</dbReference>
<accession>A0ACC0ABA1</accession>
<gene>
    <name evidence="1" type="ORF">M9H77_26520</name>
</gene>
<reference evidence="2" key="1">
    <citation type="journal article" date="2023" name="Nat. Plants">
        <title>Single-cell RNA sequencing provides a high-resolution roadmap for understanding the multicellular compartmentation of specialized metabolism.</title>
        <authorList>
            <person name="Sun S."/>
            <person name="Shen X."/>
            <person name="Li Y."/>
            <person name="Li Y."/>
            <person name="Wang S."/>
            <person name="Li R."/>
            <person name="Zhang H."/>
            <person name="Shen G."/>
            <person name="Guo B."/>
            <person name="Wei J."/>
            <person name="Xu J."/>
            <person name="St-Pierre B."/>
            <person name="Chen S."/>
            <person name="Sun C."/>
        </authorList>
    </citation>
    <scope>NUCLEOTIDE SEQUENCE [LARGE SCALE GENOMIC DNA]</scope>
</reference>